<reference evidence="3 4" key="1">
    <citation type="submission" date="2018-10" db="EMBL/GenBank/DDBJ databases">
        <title>Sequencing the genomes of 1000 actinobacteria strains.</title>
        <authorList>
            <person name="Klenk H.-P."/>
        </authorList>
    </citation>
    <scope>NUCLEOTIDE SEQUENCE [LARGE SCALE GENOMIC DNA]</scope>
    <source>
        <strain evidence="3 4">DSM 45175</strain>
    </source>
</reference>
<sequence length="210" mass="21891">MSGTPYPGQPGQPVPGAPYAGPQPGQPVPGAPYPGQPVPGSAEFGQPGYPLPPGYPPPAQTPPKKRRGLLIASIVLAAALVLCGGGGTAAFLLLRNTEVGQGAPNPAGAVDSFLKAVYVDKDAEKAAALVCSQAGNKADIADKVEEVEKLSTTYKAPRFKWQKPKVENQTEAQATVSVQLTMTTGDEKTVDQQLKFTVIQKTGWRVCEVS</sequence>
<keyword evidence="2" id="KW-0812">Transmembrane</keyword>
<feature type="compositionally biased region" description="Pro residues" evidence="1">
    <location>
        <begin position="49"/>
        <end position="61"/>
    </location>
</feature>
<name>A0A495JKH0_9ACTN</name>
<evidence type="ECO:0000256" key="2">
    <source>
        <dbReference type="SAM" id="Phobius"/>
    </source>
</evidence>
<evidence type="ECO:0000256" key="1">
    <source>
        <dbReference type="SAM" id="MobiDB-lite"/>
    </source>
</evidence>
<keyword evidence="2" id="KW-0472">Membrane</keyword>
<protein>
    <recommendedName>
        <fullName evidence="5">DUF4878 domain-containing protein</fullName>
    </recommendedName>
</protein>
<keyword evidence="2" id="KW-1133">Transmembrane helix</keyword>
<feature type="compositionally biased region" description="Pro residues" evidence="1">
    <location>
        <begin position="7"/>
        <end position="16"/>
    </location>
</feature>
<evidence type="ECO:0000313" key="4">
    <source>
        <dbReference type="Proteomes" id="UP000277671"/>
    </source>
</evidence>
<feature type="transmembrane region" description="Helical" evidence="2">
    <location>
        <begin position="69"/>
        <end position="94"/>
    </location>
</feature>
<keyword evidence="4" id="KW-1185">Reference proteome</keyword>
<accession>A0A495JKH0</accession>
<evidence type="ECO:0008006" key="5">
    <source>
        <dbReference type="Google" id="ProtNLM"/>
    </source>
</evidence>
<dbReference type="EMBL" id="RBKT01000001">
    <property type="protein sequence ID" value="RKR89550.1"/>
    <property type="molecule type" value="Genomic_DNA"/>
</dbReference>
<feature type="region of interest" description="Disordered" evidence="1">
    <location>
        <begin position="1"/>
        <end position="64"/>
    </location>
</feature>
<evidence type="ECO:0000313" key="3">
    <source>
        <dbReference type="EMBL" id="RKR89550.1"/>
    </source>
</evidence>
<organism evidence="3 4">
    <name type="scientific">Micromonospora pisi</name>
    <dbReference type="NCBI Taxonomy" id="589240"/>
    <lineage>
        <taxon>Bacteria</taxon>
        <taxon>Bacillati</taxon>
        <taxon>Actinomycetota</taxon>
        <taxon>Actinomycetes</taxon>
        <taxon>Micromonosporales</taxon>
        <taxon>Micromonosporaceae</taxon>
        <taxon>Micromonospora</taxon>
    </lineage>
</organism>
<dbReference type="Proteomes" id="UP000277671">
    <property type="component" value="Unassembled WGS sequence"/>
</dbReference>
<proteinExistence type="predicted"/>
<comment type="caution">
    <text evidence="3">The sequence shown here is derived from an EMBL/GenBank/DDBJ whole genome shotgun (WGS) entry which is preliminary data.</text>
</comment>
<dbReference type="AlphaFoldDB" id="A0A495JKH0"/>
<dbReference type="Gene3D" id="3.10.450.50">
    <property type="match status" value="1"/>
</dbReference>
<gene>
    <name evidence="3" type="ORF">BDK92_3905</name>
</gene>
<feature type="compositionally biased region" description="Pro residues" evidence="1">
    <location>
        <begin position="24"/>
        <end position="37"/>
    </location>
</feature>